<dbReference type="EMBL" id="LGRX02035807">
    <property type="protein sequence ID" value="KAK3233077.1"/>
    <property type="molecule type" value="Genomic_DNA"/>
</dbReference>
<comment type="caution">
    <text evidence="3">The sequence shown here is derived from an EMBL/GenBank/DDBJ whole genome shotgun (WGS) entry which is preliminary data.</text>
</comment>
<evidence type="ECO:0000259" key="2">
    <source>
        <dbReference type="Pfam" id="PF05686"/>
    </source>
</evidence>
<feature type="region of interest" description="Disordered" evidence="1">
    <location>
        <begin position="32"/>
        <end position="54"/>
    </location>
</feature>
<dbReference type="Proteomes" id="UP001190700">
    <property type="component" value="Unassembled WGS sequence"/>
</dbReference>
<reference evidence="3 4" key="1">
    <citation type="journal article" date="2015" name="Genome Biol. Evol.">
        <title>Comparative Genomics of a Bacterivorous Green Alga Reveals Evolutionary Causalities and Consequences of Phago-Mixotrophic Mode of Nutrition.</title>
        <authorList>
            <person name="Burns J.A."/>
            <person name="Paasch A."/>
            <person name="Narechania A."/>
            <person name="Kim E."/>
        </authorList>
    </citation>
    <scope>NUCLEOTIDE SEQUENCE [LARGE SCALE GENOMIC DNA]</scope>
    <source>
        <strain evidence="3 4">PLY_AMNH</strain>
    </source>
</reference>
<gene>
    <name evidence="3" type="ORF">CYMTET_56605</name>
</gene>
<dbReference type="InterPro" id="IPR006598">
    <property type="entry name" value="CAP10"/>
</dbReference>
<evidence type="ECO:0000313" key="4">
    <source>
        <dbReference type="Proteomes" id="UP001190700"/>
    </source>
</evidence>
<dbReference type="Pfam" id="PF05686">
    <property type="entry name" value="Glyco_transf_90"/>
    <property type="match status" value="1"/>
</dbReference>
<proteinExistence type="predicted"/>
<protein>
    <recommendedName>
        <fullName evidence="2">Glycosyl transferase CAP10 domain-containing protein</fullName>
    </recommendedName>
</protein>
<feature type="domain" description="Glycosyl transferase CAP10" evidence="2">
    <location>
        <begin position="15"/>
        <end position="98"/>
    </location>
</feature>
<evidence type="ECO:0000256" key="1">
    <source>
        <dbReference type="SAM" id="MobiDB-lite"/>
    </source>
</evidence>
<sequence>MILAACSGFAQDAVAELGPIPDLELVLHAGDSPRSQAHHPQGPRTGAQGGPSAPLPMLGHCKREGFYDILVPYGHFWEHDYDSIFFKKVTPWSQKSKKGFGRFTTYCTRESKAFDSFRQVLPHEGKISVLLENVCHA</sequence>
<name>A0AAE0EME0_9CHLO</name>
<accession>A0AAE0EME0</accession>
<dbReference type="AlphaFoldDB" id="A0AAE0EME0"/>
<evidence type="ECO:0000313" key="3">
    <source>
        <dbReference type="EMBL" id="KAK3233077.1"/>
    </source>
</evidence>
<keyword evidence="4" id="KW-1185">Reference proteome</keyword>
<organism evidence="3 4">
    <name type="scientific">Cymbomonas tetramitiformis</name>
    <dbReference type="NCBI Taxonomy" id="36881"/>
    <lineage>
        <taxon>Eukaryota</taxon>
        <taxon>Viridiplantae</taxon>
        <taxon>Chlorophyta</taxon>
        <taxon>Pyramimonadophyceae</taxon>
        <taxon>Pyramimonadales</taxon>
        <taxon>Pyramimonadaceae</taxon>
        <taxon>Cymbomonas</taxon>
    </lineage>
</organism>